<feature type="transmembrane region" description="Helical" evidence="4">
    <location>
        <begin position="176"/>
        <end position="198"/>
    </location>
</feature>
<dbReference type="GO" id="GO:0022857">
    <property type="term" value="F:transmembrane transporter activity"/>
    <property type="evidence" value="ECO:0007669"/>
    <property type="project" value="InterPro"/>
</dbReference>
<name>A0A1W1YAG1_9BURK</name>
<dbReference type="GO" id="GO:0005886">
    <property type="term" value="C:plasma membrane"/>
    <property type="evidence" value="ECO:0007669"/>
    <property type="project" value="TreeGrafter"/>
</dbReference>
<evidence type="ECO:0000313" key="6">
    <source>
        <dbReference type="EMBL" id="SMC32738.1"/>
    </source>
</evidence>
<feature type="transmembrane region" description="Helical" evidence="4">
    <location>
        <begin position="137"/>
        <end position="156"/>
    </location>
</feature>
<feature type="transmembrane region" description="Helical" evidence="4">
    <location>
        <begin position="56"/>
        <end position="72"/>
    </location>
</feature>
<feature type="transmembrane region" description="Helical" evidence="4">
    <location>
        <begin position="385"/>
        <end position="404"/>
    </location>
</feature>
<dbReference type="PANTHER" id="PTHR23537:SF1">
    <property type="entry name" value="SUGAR TRANSPORTER"/>
    <property type="match status" value="1"/>
</dbReference>
<evidence type="ECO:0000256" key="3">
    <source>
        <dbReference type="ARBA" id="ARBA00023136"/>
    </source>
</evidence>
<protein>
    <submittedName>
        <fullName evidence="6">Predicted arabinose efflux permease, MFS family</fullName>
    </submittedName>
</protein>
<dbReference type="PROSITE" id="PS50850">
    <property type="entry name" value="MFS"/>
    <property type="match status" value="1"/>
</dbReference>
<dbReference type="InterPro" id="IPR020846">
    <property type="entry name" value="MFS_dom"/>
</dbReference>
<feature type="transmembrane region" description="Helical" evidence="4">
    <location>
        <begin position="103"/>
        <end position="125"/>
    </location>
</feature>
<dbReference type="Pfam" id="PF06779">
    <property type="entry name" value="MFS_4"/>
    <property type="match status" value="1"/>
</dbReference>
<dbReference type="OrthoDB" id="8747367at2"/>
<feature type="transmembrane region" description="Helical" evidence="4">
    <location>
        <begin position="255"/>
        <end position="272"/>
    </location>
</feature>
<keyword evidence="1 4" id="KW-0812">Transmembrane</keyword>
<dbReference type="InterPro" id="IPR010645">
    <property type="entry name" value="MFS_4"/>
</dbReference>
<keyword evidence="2 4" id="KW-1133">Transmembrane helix</keyword>
<dbReference type="PANTHER" id="PTHR23537">
    <property type="match status" value="1"/>
</dbReference>
<evidence type="ECO:0000259" key="5">
    <source>
        <dbReference type="PROSITE" id="PS50850"/>
    </source>
</evidence>
<dbReference type="Gene3D" id="1.20.1250.20">
    <property type="entry name" value="MFS general substrate transporter like domains"/>
    <property type="match status" value="2"/>
</dbReference>
<keyword evidence="7" id="KW-1185">Reference proteome</keyword>
<dbReference type="AlphaFoldDB" id="A0A1W1YAG1"/>
<feature type="transmembrane region" description="Helical" evidence="4">
    <location>
        <begin position="284"/>
        <end position="304"/>
    </location>
</feature>
<evidence type="ECO:0000256" key="4">
    <source>
        <dbReference type="SAM" id="Phobius"/>
    </source>
</evidence>
<evidence type="ECO:0000313" key="7">
    <source>
        <dbReference type="Proteomes" id="UP000192708"/>
    </source>
</evidence>
<reference evidence="6 7" key="1">
    <citation type="submission" date="2017-04" db="EMBL/GenBank/DDBJ databases">
        <authorList>
            <person name="Afonso C.L."/>
            <person name="Miller P.J."/>
            <person name="Scott M.A."/>
            <person name="Spackman E."/>
            <person name="Goraichik I."/>
            <person name="Dimitrov K.M."/>
            <person name="Suarez D.L."/>
            <person name="Swayne D.E."/>
        </authorList>
    </citation>
    <scope>NUCLEOTIDE SEQUENCE [LARGE SCALE GENOMIC DNA]</scope>
    <source>
        <strain evidence="6 7">VK13</strain>
    </source>
</reference>
<sequence>MKSFPEKHPLLIALALALGAAITLGISRFAYALFLPLMRIDLNWSYLTAGNMNTGNAMGYFIGAMSSAWAFSKVGLRRPFLVMLMISIVTMFLTGFVESAFVIFIFRLLLGFCSGYIFIAGGVLATQLSSQHSHQSGLILGIYYGGIGGGVLLSSILVNPFDHWAQSVGYDHPWQIAWIGMAGVSLVLFALLLKPVLLMSEMSETKVLSKERIDPKNNFWIGSGYFLYGIGHVGYMTFVIAMLREMGFNGNLINLFYGLLGLSMMLSSRLWAKMLERSKGGEAMGLVNLILTIACFIPTIMAFLDKTSVDRAEPNYLSLIFILSSATLFGSSFVVAVSSTTAFVKHNYPKNQWSIGIRFFTILFATGQIIGPFLIGFIADHLGGLPIGLLVSTMILLAASLLAYRQKSFVTKKSVG</sequence>
<feature type="domain" description="Major facilitator superfamily (MFS) profile" evidence="5">
    <location>
        <begin position="13"/>
        <end position="410"/>
    </location>
</feature>
<feature type="transmembrane region" description="Helical" evidence="4">
    <location>
        <begin position="219"/>
        <end position="243"/>
    </location>
</feature>
<dbReference type="InterPro" id="IPR036259">
    <property type="entry name" value="MFS_trans_sf"/>
</dbReference>
<proteinExistence type="predicted"/>
<organism evidence="6 7">
    <name type="scientific">Polynucleobacter kasalickyi</name>
    <dbReference type="NCBI Taxonomy" id="1938817"/>
    <lineage>
        <taxon>Bacteria</taxon>
        <taxon>Pseudomonadati</taxon>
        <taxon>Pseudomonadota</taxon>
        <taxon>Betaproteobacteria</taxon>
        <taxon>Burkholderiales</taxon>
        <taxon>Burkholderiaceae</taxon>
        <taxon>Polynucleobacter</taxon>
    </lineage>
</organism>
<dbReference type="EMBL" id="FWXJ01000002">
    <property type="protein sequence ID" value="SMC32738.1"/>
    <property type="molecule type" value="Genomic_DNA"/>
</dbReference>
<dbReference type="SUPFAM" id="SSF103473">
    <property type="entry name" value="MFS general substrate transporter"/>
    <property type="match status" value="1"/>
</dbReference>
<evidence type="ECO:0000256" key="1">
    <source>
        <dbReference type="ARBA" id="ARBA00022692"/>
    </source>
</evidence>
<accession>A0A1W1YAG1</accession>
<evidence type="ECO:0000256" key="2">
    <source>
        <dbReference type="ARBA" id="ARBA00022989"/>
    </source>
</evidence>
<dbReference type="Proteomes" id="UP000192708">
    <property type="component" value="Unassembled WGS sequence"/>
</dbReference>
<gene>
    <name evidence="6" type="ORF">SAMN06296008_102119</name>
</gene>
<feature type="transmembrane region" description="Helical" evidence="4">
    <location>
        <begin position="356"/>
        <end position="379"/>
    </location>
</feature>
<dbReference type="RefSeq" id="WP_084282405.1">
    <property type="nucleotide sequence ID" value="NZ_FWXJ01000002.1"/>
</dbReference>
<dbReference type="STRING" id="1938817.SAMN06296008_102119"/>
<feature type="transmembrane region" description="Helical" evidence="4">
    <location>
        <begin position="79"/>
        <end position="97"/>
    </location>
</feature>
<keyword evidence="3 4" id="KW-0472">Membrane</keyword>
<feature type="transmembrane region" description="Helical" evidence="4">
    <location>
        <begin position="316"/>
        <end position="344"/>
    </location>
</feature>